<dbReference type="Proteomes" id="UP000305546">
    <property type="component" value="Unassembled WGS sequence"/>
</dbReference>
<evidence type="ECO:0000313" key="2">
    <source>
        <dbReference type="Proteomes" id="UP000305546"/>
    </source>
</evidence>
<protein>
    <recommendedName>
        <fullName evidence="3">Zf-HC2 domain-containing protein</fullName>
    </recommendedName>
</protein>
<organism evidence="1 2">
    <name type="scientific">Amycolatopsis alkalitolerans</name>
    <dbReference type="NCBI Taxonomy" id="2547244"/>
    <lineage>
        <taxon>Bacteria</taxon>
        <taxon>Bacillati</taxon>
        <taxon>Actinomycetota</taxon>
        <taxon>Actinomycetes</taxon>
        <taxon>Pseudonocardiales</taxon>
        <taxon>Pseudonocardiaceae</taxon>
        <taxon>Amycolatopsis</taxon>
    </lineage>
</organism>
<keyword evidence="2" id="KW-1185">Reference proteome</keyword>
<proteinExistence type="predicted"/>
<name>A0A5C4M8G7_9PSEU</name>
<dbReference type="EMBL" id="VDFW01000004">
    <property type="protein sequence ID" value="TNC28052.1"/>
    <property type="molecule type" value="Genomic_DNA"/>
</dbReference>
<comment type="caution">
    <text evidence="1">The sequence shown here is derived from an EMBL/GenBank/DDBJ whole genome shotgun (WGS) entry which is preliminary data.</text>
</comment>
<dbReference type="RefSeq" id="WP_139095669.1">
    <property type="nucleotide sequence ID" value="NZ_VDFW01000004.1"/>
</dbReference>
<sequence>MIEQDHDLAAAPPLDCADFVLMVDDLVDSDPHQWGAIVRRHLRDCPPCQVYLEQMHDLRVLLGQAYDAEKLSDEHVRSVLTAIHAIRKDLGR</sequence>
<dbReference type="AlphaFoldDB" id="A0A5C4M8G7"/>
<evidence type="ECO:0008006" key="3">
    <source>
        <dbReference type="Google" id="ProtNLM"/>
    </source>
</evidence>
<evidence type="ECO:0000313" key="1">
    <source>
        <dbReference type="EMBL" id="TNC28052.1"/>
    </source>
</evidence>
<dbReference type="OrthoDB" id="4741892at2"/>
<reference evidence="1 2" key="1">
    <citation type="submission" date="2019-06" db="EMBL/GenBank/DDBJ databases">
        <title>Amycolatopsis alkalitolerans sp. nov., isolated from Gastrodia elata Blume.</title>
        <authorList>
            <person name="Narsing Rao M.P."/>
            <person name="Li W.J."/>
        </authorList>
    </citation>
    <scope>NUCLEOTIDE SEQUENCE [LARGE SCALE GENOMIC DNA]</scope>
    <source>
        <strain evidence="1 2">SYSUP0005</strain>
    </source>
</reference>
<accession>A0A5C4M8G7</accession>
<gene>
    <name evidence="1" type="ORF">FG385_06370</name>
</gene>